<keyword evidence="4" id="KW-1185">Reference proteome</keyword>
<feature type="compositionally biased region" description="Low complexity" evidence="1">
    <location>
        <begin position="1"/>
        <end position="16"/>
    </location>
</feature>
<name>A0ABT4CHH1_9ACTN</name>
<dbReference type="SUPFAM" id="SSF49899">
    <property type="entry name" value="Concanavalin A-like lectins/glucanases"/>
    <property type="match status" value="1"/>
</dbReference>
<comment type="caution">
    <text evidence="3">The sequence shown here is derived from an EMBL/GenBank/DDBJ whole genome shotgun (WGS) entry which is preliminary data.</text>
</comment>
<dbReference type="EMBL" id="JAPPUX010000005">
    <property type="protein sequence ID" value="MCY4728385.1"/>
    <property type="molecule type" value="Genomic_DNA"/>
</dbReference>
<evidence type="ECO:0000313" key="4">
    <source>
        <dbReference type="Proteomes" id="UP001074726"/>
    </source>
</evidence>
<dbReference type="Gene3D" id="2.60.120.200">
    <property type="match status" value="1"/>
</dbReference>
<evidence type="ECO:0000313" key="3">
    <source>
        <dbReference type="EMBL" id="MCY4728385.1"/>
    </source>
</evidence>
<dbReference type="RefSeq" id="WP_268113373.1">
    <property type="nucleotide sequence ID" value="NZ_JAPPUX010000005.1"/>
</dbReference>
<reference evidence="3" key="1">
    <citation type="submission" date="2022-08" db="EMBL/GenBank/DDBJ databases">
        <title>Genome sequencing of Nocardioides sp. STR2.</title>
        <authorList>
            <person name="So Y."/>
        </authorList>
    </citation>
    <scope>NUCLEOTIDE SEQUENCE</scope>
    <source>
        <strain evidence="3">STR2</strain>
    </source>
</reference>
<evidence type="ECO:0000256" key="1">
    <source>
        <dbReference type="SAM" id="MobiDB-lite"/>
    </source>
</evidence>
<sequence length="264" mass="28379">MATAPVATAPVTTAPPMVESAPTPGPAAPLVWQNLFVDHFEGPVGTPAGQWHTMTGWNDAVLDGEGRLEVSRLAQIRSTSGWVLPAGTRVRVSASLVMPDTSRNYAAIWVQHPNPADPREIDVIESYGPKKTGGAQLGSHLCYDETLDNAVDECGAAGLAPELWPVAQDFADGAKPWDSYWEYHAEFTVGGDRVLFQAADGSGNQAYSVTSNPDPRRVPSNAVPFHLRLSNKDVDPQHALRGGSRSSMYVDWVTVEVQYPTATS</sequence>
<proteinExistence type="predicted"/>
<dbReference type="InterPro" id="IPR013320">
    <property type="entry name" value="ConA-like_dom_sf"/>
</dbReference>
<feature type="domain" description="GH16" evidence="2">
    <location>
        <begin position="18"/>
        <end position="261"/>
    </location>
</feature>
<feature type="region of interest" description="Disordered" evidence="1">
    <location>
        <begin position="1"/>
        <end position="22"/>
    </location>
</feature>
<evidence type="ECO:0000259" key="2">
    <source>
        <dbReference type="PROSITE" id="PS51762"/>
    </source>
</evidence>
<organism evidence="3 4">
    <name type="scientific">Nocardioides pini</name>
    <dbReference type="NCBI Taxonomy" id="2975053"/>
    <lineage>
        <taxon>Bacteria</taxon>
        <taxon>Bacillati</taxon>
        <taxon>Actinomycetota</taxon>
        <taxon>Actinomycetes</taxon>
        <taxon>Propionibacteriales</taxon>
        <taxon>Nocardioidaceae</taxon>
        <taxon>Nocardioides</taxon>
    </lineage>
</organism>
<dbReference type="PROSITE" id="PS51762">
    <property type="entry name" value="GH16_2"/>
    <property type="match status" value="1"/>
</dbReference>
<dbReference type="Proteomes" id="UP001074726">
    <property type="component" value="Unassembled WGS sequence"/>
</dbReference>
<accession>A0ABT4CHH1</accession>
<gene>
    <name evidence="3" type="ORF">NYO98_19040</name>
</gene>
<dbReference type="InterPro" id="IPR000757">
    <property type="entry name" value="Beta-glucanase-like"/>
</dbReference>
<protein>
    <recommendedName>
        <fullName evidence="2">GH16 domain-containing protein</fullName>
    </recommendedName>
</protein>